<dbReference type="UniPathway" id="UPA00070">
    <property type="reaction ID" value="UER00115"/>
</dbReference>
<evidence type="ECO:0000256" key="6">
    <source>
        <dbReference type="ARBA" id="ARBA00022840"/>
    </source>
</evidence>
<dbReference type="STRING" id="44742.AXF13_07395"/>
<dbReference type="InterPro" id="IPR017926">
    <property type="entry name" value="GATASE"/>
</dbReference>
<dbReference type="EC" id="6.3.5.5" evidence="11"/>
<dbReference type="Gene3D" id="3.40.50.880">
    <property type="match status" value="1"/>
</dbReference>
<feature type="binding site" evidence="11">
    <location>
        <position position="311"/>
    </location>
    <ligand>
        <name>L-glutamine</name>
        <dbReference type="ChEBI" id="CHEBI:58359"/>
    </ligand>
</feature>
<evidence type="ECO:0000256" key="8">
    <source>
        <dbReference type="ARBA" id="ARBA00022975"/>
    </source>
</evidence>
<feature type="binding site" evidence="11">
    <location>
        <position position="239"/>
    </location>
    <ligand>
        <name>L-glutamine</name>
        <dbReference type="ChEBI" id="CHEBI:58359"/>
    </ligand>
</feature>
<keyword evidence="8 11" id="KW-0665">Pyrimidine biosynthesis</keyword>
<comment type="pathway">
    <text evidence="1 11">Pyrimidine metabolism; UMP biosynthesis via de novo pathway; (S)-dihydroorotate from bicarbonate: step 1/3.</text>
</comment>
<feature type="binding site" evidence="11">
    <location>
        <position position="308"/>
    </location>
    <ligand>
        <name>L-glutamine</name>
        <dbReference type="ChEBI" id="CHEBI:58359"/>
    </ligand>
</feature>
<name>A0A120KM04_9BACT</name>
<evidence type="ECO:0000313" key="13">
    <source>
        <dbReference type="EMBL" id="AMD89956.1"/>
    </source>
</evidence>
<dbReference type="PROSITE" id="PS51273">
    <property type="entry name" value="GATASE_TYPE_1"/>
    <property type="match status" value="1"/>
</dbReference>
<comment type="catalytic activity">
    <reaction evidence="9 11">
        <text>hydrogencarbonate + L-glutamine + 2 ATP + H2O = carbamoyl phosphate + L-glutamate + 2 ADP + phosphate + 2 H(+)</text>
        <dbReference type="Rhea" id="RHEA:18633"/>
        <dbReference type="ChEBI" id="CHEBI:15377"/>
        <dbReference type="ChEBI" id="CHEBI:15378"/>
        <dbReference type="ChEBI" id="CHEBI:17544"/>
        <dbReference type="ChEBI" id="CHEBI:29985"/>
        <dbReference type="ChEBI" id="CHEBI:30616"/>
        <dbReference type="ChEBI" id="CHEBI:43474"/>
        <dbReference type="ChEBI" id="CHEBI:58228"/>
        <dbReference type="ChEBI" id="CHEBI:58359"/>
        <dbReference type="ChEBI" id="CHEBI:456216"/>
        <dbReference type="EC" id="6.3.5.5"/>
    </reaction>
</comment>
<dbReference type="EMBL" id="CP014229">
    <property type="protein sequence ID" value="AMD89956.1"/>
    <property type="molecule type" value="Genomic_DNA"/>
</dbReference>
<feature type="binding site" evidence="11">
    <location>
        <position position="45"/>
    </location>
    <ligand>
        <name>L-glutamine</name>
        <dbReference type="ChEBI" id="CHEBI:58359"/>
    </ligand>
</feature>
<dbReference type="GO" id="GO:0044205">
    <property type="term" value="P:'de novo' UMP biosynthetic process"/>
    <property type="evidence" value="ECO:0007669"/>
    <property type="project" value="UniProtKB-UniRule"/>
</dbReference>
<dbReference type="Pfam" id="PF00117">
    <property type="entry name" value="GATase"/>
    <property type="match status" value="1"/>
</dbReference>
<comment type="similarity">
    <text evidence="3 11">Belongs to the CarA family.</text>
</comment>
<keyword evidence="11" id="KW-0055">Arginine biosynthesis</keyword>
<dbReference type="CDD" id="cd01744">
    <property type="entry name" value="GATase1_CPSase"/>
    <property type="match status" value="1"/>
</dbReference>
<comment type="pathway">
    <text evidence="2 11">Amino-acid biosynthesis; L-arginine biosynthesis; carbamoyl phosphate from bicarbonate: step 1/1.</text>
</comment>
<keyword evidence="14" id="KW-1185">Reference proteome</keyword>
<dbReference type="Proteomes" id="UP000069241">
    <property type="component" value="Chromosome"/>
</dbReference>
<dbReference type="SMART" id="SM01097">
    <property type="entry name" value="CPSase_sm_chain"/>
    <property type="match status" value="1"/>
</dbReference>
<evidence type="ECO:0000256" key="9">
    <source>
        <dbReference type="ARBA" id="ARBA00048816"/>
    </source>
</evidence>
<dbReference type="Gene3D" id="3.50.30.20">
    <property type="entry name" value="Carbamoyl-phosphate synthase small subunit, N-terminal domain"/>
    <property type="match status" value="1"/>
</dbReference>
<dbReference type="Pfam" id="PF00988">
    <property type="entry name" value="CPSase_sm_chain"/>
    <property type="match status" value="1"/>
</dbReference>
<dbReference type="GO" id="GO:0004088">
    <property type="term" value="F:carbamoyl-phosphate synthase (glutamine-hydrolyzing) activity"/>
    <property type="evidence" value="ECO:0007669"/>
    <property type="project" value="UniProtKB-UniRule"/>
</dbReference>
<dbReference type="AlphaFoldDB" id="A0A120KM04"/>
<evidence type="ECO:0000256" key="2">
    <source>
        <dbReference type="ARBA" id="ARBA00005077"/>
    </source>
</evidence>
<feature type="binding site" evidence="11">
    <location>
        <position position="267"/>
    </location>
    <ligand>
        <name>L-glutamine</name>
        <dbReference type="ChEBI" id="CHEBI:58359"/>
    </ligand>
</feature>
<dbReference type="InterPro" id="IPR002474">
    <property type="entry name" value="CarbamoylP_synth_ssu_N"/>
</dbReference>
<dbReference type="InterPro" id="IPR050472">
    <property type="entry name" value="Anth_synth/Amidotransfase"/>
</dbReference>
<organism evidence="13 14">
    <name type="scientific">Desulfovibrio fairfieldensis</name>
    <dbReference type="NCBI Taxonomy" id="44742"/>
    <lineage>
        <taxon>Bacteria</taxon>
        <taxon>Pseudomonadati</taxon>
        <taxon>Thermodesulfobacteriota</taxon>
        <taxon>Desulfovibrionia</taxon>
        <taxon>Desulfovibrionales</taxon>
        <taxon>Desulfovibrionaceae</taxon>
        <taxon>Desulfovibrio</taxon>
    </lineage>
</organism>
<evidence type="ECO:0000256" key="11">
    <source>
        <dbReference type="HAMAP-Rule" id="MF_01209"/>
    </source>
</evidence>
<dbReference type="NCBIfam" id="NF009475">
    <property type="entry name" value="PRK12838.1"/>
    <property type="match status" value="1"/>
</dbReference>
<evidence type="ECO:0000256" key="4">
    <source>
        <dbReference type="ARBA" id="ARBA00022598"/>
    </source>
</evidence>
<keyword evidence="4 11" id="KW-0436">Ligase</keyword>
<gene>
    <name evidence="11" type="primary">carA</name>
    <name evidence="13" type="ORF">AXF13_07395</name>
</gene>
<feature type="binding site" evidence="11">
    <location>
        <position position="310"/>
    </location>
    <ligand>
        <name>L-glutamine</name>
        <dbReference type="ChEBI" id="CHEBI:58359"/>
    </ligand>
</feature>
<dbReference type="PANTHER" id="PTHR43418">
    <property type="entry name" value="MULTIFUNCTIONAL TRYPTOPHAN BIOSYNTHESIS PROTEIN-RELATED"/>
    <property type="match status" value="1"/>
</dbReference>
<dbReference type="HAMAP" id="MF_01209">
    <property type="entry name" value="CPSase_S_chain"/>
    <property type="match status" value="1"/>
</dbReference>
<evidence type="ECO:0000256" key="1">
    <source>
        <dbReference type="ARBA" id="ARBA00004812"/>
    </source>
</evidence>
<dbReference type="PANTHER" id="PTHR43418:SF7">
    <property type="entry name" value="CARBAMOYL-PHOSPHATE SYNTHASE SMALL CHAIN"/>
    <property type="match status" value="1"/>
</dbReference>
<keyword evidence="7 11" id="KW-0315">Glutamine amidotransferase</keyword>
<feature type="region of interest" description="CPSase" evidence="11">
    <location>
        <begin position="1"/>
        <end position="172"/>
    </location>
</feature>
<dbReference type="SUPFAM" id="SSF52021">
    <property type="entry name" value="Carbamoyl phosphate synthetase, small subunit N-terminal domain"/>
    <property type="match status" value="1"/>
</dbReference>
<dbReference type="InterPro" id="IPR035686">
    <property type="entry name" value="CPSase_GATase1"/>
</dbReference>
<dbReference type="GO" id="GO:0006541">
    <property type="term" value="P:glutamine metabolic process"/>
    <property type="evidence" value="ECO:0007669"/>
    <property type="project" value="InterPro"/>
</dbReference>
<dbReference type="PRINTS" id="PR00097">
    <property type="entry name" value="ANTSNTHASEII"/>
</dbReference>
<dbReference type="KEGG" id="dfi:AXF13_07395"/>
<reference evidence="14" key="1">
    <citation type="submission" date="2016-02" db="EMBL/GenBank/DDBJ databases">
        <authorList>
            <person name="Holder M.E."/>
            <person name="Ajami N.J."/>
            <person name="Petrosino J.F."/>
        </authorList>
    </citation>
    <scope>NUCLEOTIDE SEQUENCE [LARGE SCALE GENOMIC DNA]</scope>
    <source>
        <strain evidence="14">CCUG 45958</strain>
    </source>
</reference>
<evidence type="ECO:0000256" key="7">
    <source>
        <dbReference type="ARBA" id="ARBA00022962"/>
    </source>
</evidence>
<sequence length="376" mass="41011">MKALLVLEDGFTLEGKSFTGDFETGGEVIFTTGMTGYQEVLTDPSYYGQMVCMTYPLIGNYGIAREDMESAAVHAGALLVKECCKKPSNWRATMSLPTFLKRYEKPGMEGLDTRALTRHLRINGAMRGVISTREFDLRALREKALALPAMKGRNLVPFVAAQKPYAWYDNAPREAVFGPDGAYAWRGTGLPLLVYDFGIKWNILRHLCEAGFEPLAVPPTFSAQAAKASGARAVFLSNGPGDPASLTDEIAVVRDLIKIFPVTGICLGHQLIGHALGGTTDKLKFGHHGCNHPVKDLTTGRIEISSQNHGFHVVLDGVPDVEATHVNLNDHTLEGLRHKTLPVMSLQYHPEAAAGPRDGNYLFSRFREMIGNAVGA</sequence>
<evidence type="ECO:0000256" key="3">
    <source>
        <dbReference type="ARBA" id="ARBA00007800"/>
    </source>
</evidence>
<feature type="binding site" evidence="11">
    <location>
        <position position="270"/>
    </location>
    <ligand>
        <name>L-glutamine</name>
        <dbReference type="ChEBI" id="CHEBI:58359"/>
    </ligand>
</feature>
<accession>A0A120KM04</accession>
<keyword evidence="11" id="KW-0028">Amino-acid biosynthesis</keyword>
<feature type="active site" evidence="11">
    <location>
        <position position="351"/>
    </location>
</feature>
<protein>
    <recommendedName>
        <fullName evidence="11">Carbamoyl phosphate synthase small chain</fullName>
        <ecNumber evidence="11">6.3.5.5</ecNumber>
    </recommendedName>
    <alternativeName>
        <fullName evidence="11">Carbamoyl phosphate synthetase glutamine chain</fullName>
    </alternativeName>
</protein>
<feature type="binding site" evidence="11">
    <location>
        <position position="241"/>
    </location>
    <ligand>
        <name>L-glutamine</name>
        <dbReference type="ChEBI" id="CHEBI:58359"/>
    </ligand>
</feature>
<dbReference type="GO" id="GO:0005524">
    <property type="term" value="F:ATP binding"/>
    <property type="evidence" value="ECO:0007669"/>
    <property type="project" value="UniProtKB-UniRule"/>
</dbReference>
<feature type="domain" description="Carbamoyl-phosphate synthase small subunit N-terminal" evidence="12">
    <location>
        <begin position="1"/>
        <end position="131"/>
    </location>
</feature>
<proteinExistence type="inferred from homology"/>
<dbReference type="NCBIfam" id="TIGR01368">
    <property type="entry name" value="CPSaseIIsmall"/>
    <property type="match status" value="1"/>
</dbReference>
<keyword evidence="5 11" id="KW-0547">Nucleotide-binding</keyword>
<dbReference type="GO" id="GO:0006207">
    <property type="term" value="P:'de novo' pyrimidine nucleobase biosynthetic process"/>
    <property type="evidence" value="ECO:0007669"/>
    <property type="project" value="InterPro"/>
</dbReference>
<comment type="catalytic activity">
    <reaction evidence="10 11">
        <text>L-glutamine + H2O = L-glutamate + NH4(+)</text>
        <dbReference type="Rhea" id="RHEA:15889"/>
        <dbReference type="ChEBI" id="CHEBI:15377"/>
        <dbReference type="ChEBI" id="CHEBI:28938"/>
        <dbReference type="ChEBI" id="CHEBI:29985"/>
        <dbReference type="ChEBI" id="CHEBI:58359"/>
    </reaction>
</comment>
<dbReference type="FunFam" id="3.50.30.20:FF:000001">
    <property type="entry name" value="Carbamoyl-phosphate synthase small chain"/>
    <property type="match status" value="1"/>
</dbReference>
<dbReference type="GO" id="GO:0004359">
    <property type="term" value="F:glutaminase activity"/>
    <property type="evidence" value="ECO:0007669"/>
    <property type="project" value="RHEA"/>
</dbReference>
<dbReference type="UniPathway" id="UPA00068">
    <property type="reaction ID" value="UER00171"/>
</dbReference>
<evidence type="ECO:0000259" key="12">
    <source>
        <dbReference type="SMART" id="SM01097"/>
    </source>
</evidence>
<dbReference type="InterPro" id="IPR006274">
    <property type="entry name" value="CarbamoylP_synth_ssu"/>
</dbReference>
<evidence type="ECO:0000256" key="10">
    <source>
        <dbReference type="ARBA" id="ARBA00049285"/>
    </source>
</evidence>
<evidence type="ECO:0000313" key="14">
    <source>
        <dbReference type="Proteomes" id="UP000069241"/>
    </source>
</evidence>
<keyword evidence="6 11" id="KW-0067">ATP-binding</keyword>
<dbReference type="InterPro" id="IPR036480">
    <property type="entry name" value="CarbP_synth_ssu_N_sf"/>
</dbReference>
<dbReference type="PRINTS" id="PR00099">
    <property type="entry name" value="CPSGATASE"/>
</dbReference>
<dbReference type="RefSeq" id="WP_062252255.1">
    <property type="nucleotide sequence ID" value="NZ_CP014229.1"/>
</dbReference>
<dbReference type="InterPro" id="IPR029062">
    <property type="entry name" value="Class_I_gatase-like"/>
</dbReference>
<feature type="active site" evidence="11">
    <location>
        <position position="349"/>
    </location>
</feature>
<comment type="function">
    <text evidence="11">Small subunit of the glutamine-dependent carbamoyl phosphate synthetase (CPSase). CPSase catalyzes the formation of carbamoyl phosphate from the ammonia moiety of glutamine, carbonate, and phosphate donated by ATP, constituting the first step of 2 biosynthetic pathways, one leading to arginine and/or urea and the other to pyrimidine nucleotides. The small subunit (glutamine amidotransferase) binds and cleaves glutamine to supply the large subunit with the substrate ammonia.</text>
</comment>
<dbReference type="GO" id="GO:0006526">
    <property type="term" value="P:L-arginine biosynthetic process"/>
    <property type="evidence" value="ECO:0007669"/>
    <property type="project" value="UniProtKB-UniRule"/>
</dbReference>
<comment type="subunit">
    <text evidence="11">Composed of two chains; the small (or glutamine) chain promotes the hydrolysis of glutamine to ammonia, which is used by the large (or ammonia) chain to synthesize carbamoyl phosphate. Tetramer of heterodimers (alpha,beta)4.</text>
</comment>
<dbReference type="SUPFAM" id="SSF52317">
    <property type="entry name" value="Class I glutamine amidotransferase-like"/>
    <property type="match status" value="1"/>
</dbReference>
<feature type="active site" description="Nucleophile" evidence="11">
    <location>
        <position position="266"/>
    </location>
</feature>
<evidence type="ECO:0000256" key="5">
    <source>
        <dbReference type="ARBA" id="ARBA00022741"/>
    </source>
</evidence>
<dbReference type="PRINTS" id="PR00096">
    <property type="entry name" value="GATASE"/>
</dbReference>